<dbReference type="SUPFAM" id="SSF81653">
    <property type="entry name" value="Calcium ATPase, transduction domain A"/>
    <property type="match status" value="1"/>
</dbReference>
<evidence type="ECO:0000313" key="4">
    <source>
        <dbReference type="EMBL" id="KNC70260.1"/>
    </source>
</evidence>
<dbReference type="InterPro" id="IPR008250">
    <property type="entry name" value="ATPase_P-typ_transduc_dom_A_sf"/>
</dbReference>
<dbReference type="Gene3D" id="2.70.150.10">
    <property type="entry name" value="Calcium-transporting ATPase, cytoplasmic transduction domain A"/>
    <property type="match status" value="1"/>
</dbReference>
<name>A0A0L0F0L2_9EUKA</name>
<dbReference type="AlphaFoldDB" id="A0A0L0F0L2"/>
<feature type="non-terminal residue" evidence="4">
    <location>
        <position position="1"/>
    </location>
</feature>
<dbReference type="STRING" id="667725.A0A0L0F0L2"/>
<organism evidence="4 5">
    <name type="scientific">Sphaeroforma arctica JP610</name>
    <dbReference type="NCBI Taxonomy" id="667725"/>
    <lineage>
        <taxon>Eukaryota</taxon>
        <taxon>Ichthyosporea</taxon>
        <taxon>Ichthyophonida</taxon>
        <taxon>Sphaeroforma</taxon>
    </lineage>
</organism>
<evidence type="ECO:0000313" key="5">
    <source>
        <dbReference type="Proteomes" id="UP000054560"/>
    </source>
</evidence>
<evidence type="ECO:0000256" key="2">
    <source>
        <dbReference type="ARBA" id="ARBA00022842"/>
    </source>
</evidence>
<keyword evidence="5" id="KW-1185">Reference proteome</keyword>
<feature type="domain" description="P-type ATPase A" evidence="3">
    <location>
        <begin position="14"/>
        <end position="66"/>
    </location>
</feature>
<feature type="non-terminal residue" evidence="4">
    <location>
        <position position="69"/>
    </location>
</feature>
<accession>A0A0L0F0L2</accession>
<sequence length="69" mass="7696">KQFRQLNDVKDDVEVKVVREGKTKQVSVYEVVVGDILYLAQGDSLCADGVVVDSSDLKINEAQLTGRWQ</sequence>
<dbReference type="GO" id="GO:0005388">
    <property type="term" value="F:P-type calcium transporter activity"/>
    <property type="evidence" value="ECO:0007669"/>
    <property type="project" value="TreeGrafter"/>
</dbReference>
<dbReference type="OrthoDB" id="3352408at2759"/>
<dbReference type="EMBL" id="KQ251679">
    <property type="protein sequence ID" value="KNC70260.1"/>
    <property type="molecule type" value="Genomic_DNA"/>
</dbReference>
<keyword evidence="2" id="KW-0460">Magnesium</keyword>
<protein>
    <recommendedName>
        <fullName evidence="3">P-type ATPase A domain-containing protein</fullName>
    </recommendedName>
</protein>
<dbReference type="GeneID" id="25917720"/>
<dbReference type="InterPro" id="IPR059000">
    <property type="entry name" value="ATPase_P-type_domA"/>
</dbReference>
<dbReference type="RefSeq" id="XP_014144162.1">
    <property type="nucleotide sequence ID" value="XM_014288687.1"/>
</dbReference>
<dbReference type="eggNOG" id="KOG0204">
    <property type="taxonomic scope" value="Eukaryota"/>
</dbReference>
<evidence type="ECO:0000256" key="1">
    <source>
        <dbReference type="ARBA" id="ARBA00004127"/>
    </source>
</evidence>
<gene>
    <name evidence="4" type="ORF">SARC_17216</name>
</gene>
<comment type="subcellular location">
    <subcellularLocation>
        <location evidence="1">Endomembrane system</location>
        <topology evidence="1">Multi-pass membrane protein</topology>
    </subcellularLocation>
</comment>
<proteinExistence type="predicted"/>
<reference evidence="4 5" key="1">
    <citation type="submission" date="2011-02" db="EMBL/GenBank/DDBJ databases">
        <title>The Genome Sequence of Sphaeroforma arctica JP610.</title>
        <authorList>
            <consortium name="The Broad Institute Genome Sequencing Platform"/>
            <person name="Russ C."/>
            <person name="Cuomo C."/>
            <person name="Young S.K."/>
            <person name="Zeng Q."/>
            <person name="Gargeya S."/>
            <person name="Alvarado L."/>
            <person name="Berlin A."/>
            <person name="Chapman S.B."/>
            <person name="Chen Z."/>
            <person name="Freedman E."/>
            <person name="Gellesch M."/>
            <person name="Goldberg J."/>
            <person name="Griggs A."/>
            <person name="Gujja S."/>
            <person name="Heilman E."/>
            <person name="Heiman D."/>
            <person name="Howarth C."/>
            <person name="Mehta T."/>
            <person name="Neiman D."/>
            <person name="Pearson M."/>
            <person name="Roberts A."/>
            <person name="Saif S."/>
            <person name="Shea T."/>
            <person name="Shenoy N."/>
            <person name="Sisk P."/>
            <person name="Stolte C."/>
            <person name="Sykes S."/>
            <person name="White J."/>
            <person name="Yandava C."/>
            <person name="Burger G."/>
            <person name="Gray M.W."/>
            <person name="Holland P.W.H."/>
            <person name="King N."/>
            <person name="Lang F.B.F."/>
            <person name="Roger A.J."/>
            <person name="Ruiz-Trillo I."/>
            <person name="Haas B."/>
            <person name="Nusbaum C."/>
            <person name="Birren B."/>
        </authorList>
    </citation>
    <scope>NUCLEOTIDE SEQUENCE [LARGE SCALE GENOMIC DNA]</scope>
    <source>
        <strain evidence="4 5">JP610</strain>
    </source>
</reference>
<dbReference type="Proteomes" id="UP000054560">
    <property type="component" value="Unassembled WGS sequence"/>
</dbReference>
<dbReference type="PANTHER" id="PTHR24093">
    <property type="entry name" value="CATION TRANSPORTING ATPASE"/>
    <property type="match status" value="1"/>
</dbReference>
<dbReference type="GO" id="GO:0012505">
    <property type="term" value="C:endomembrane system"/>
    <property type="evidence" value="ECO:0007669"/>
    <property type="project" value="UniProtKB-SubCell"/>
</dbReference>
<dbReference type="GO" id="GO:0005886">
    <property type="term" value="C:plasma membrane"/>
    <property type="evidence" value="ECO:0007669"/>
    <property type="project" value="TreeGrafter"/>
</dbReference>
<evidence type="ECO:0000259" key="3">
    <source>
        <dbReference type="Pfam" id="PF00122"/>
    </source>
</evidence>
<dbReference type="Pfam" id="PF00122">
    <property type="entry name" value="E1-E2_ATPase"/>
    <property type="match status" value="1"/>
</dbReference>
<dbReference type="PANTHER" id="PTHR24093:SF369">
    <property type="entry name" value="CALCIUM-TRANSPORTING ATPASE"/>
    <property type="match status" value="1"/>
</dbReference>